<protein>
    <submittedName>
        <fullName evidence="3">DUF4806 domain-containing protein</fullName>
    </submittedName>
</protein>
<feature type="region of interest" description="Disordered" evidence="1">
    <location>
        <begin position="124"/>
        <end position="145"/>
    </location>
</feature>
<evidence type="ECO:0000313" key="2">
    <source>
        <dbReference type="Proteomes" id="UP000095284"/>
    </source>
</evidence>
<reference evidence="3" key="1">
    <citation type="submission" date="2016-11" db="UniProtKB">
        <authorList>
            <consortium name="WormBaseParasite"/>
        </authorList>
    </citation>
    <scope>IDENTIFICATION</scope>
</reference>
<name>A0A1I7RLL6_BURXY</name>
<dbReference type="AlphaFoldDB" id="A0A1I7RLL6"/>
<evidence type="ECO:0000313" key="3">
    <source>
        <dbReference type="WBParaSite" id="BXY_0160100.1"/>
    </source>
</evidence>
<sequence>MLTVKKMVQLFSSELKLYDNLKERHVASFMRKATIWTRIAKPFFNSSACESRKNSDAAMTTLSGSSSASKLVLGNLVALLNKFLFYQQDQAHKGPKSLCGCKIFDNSYGKMKKVSQKMATLDMKTKENTRPEEKRANGSLQKTEQSGAMDAIMEKIRKGLATANDQDLGILFNETFANTASSLERHNSLALQMRALHQVFMKMSNYFKDADLVSKDKFCCVGFELNSVLTKMCKDMDSEAMGKMFRIELTGMKGKGKEIKNLLQLEDNSLGKAATSLIQKTFFDGNCNKKKKRKRIPCEHKGQTCQKLAFQVDEQFIGDVKRELKLVNEQKIVDLTKKEIQKIKDDVLGRRCRSDILPVTAQNGIESILWALISLLDRRLKREGLSDCCMGMMVKKSVNLMLNYSIYEQGEVFRREFHLINKENLAKEDPQFLSALVCSAMKKIICDGKGSSEGSNCTHPDPPHIVDPNLFENACRTDKEADEYTELLHNPLKPDKIIKKMVVEYDPSIRSVLKSNWEKVGKTFNEFWDAIFRRPFEDLVRNFTLNIVRSPTKDSTTSQFRRATFQLFKEADIQGFEDWNELYSLTQRYDEDRNTLILPLCQLLVYDLDQLGTIYRKCLRGLEVRDDDINYTLKQADTYLGRFSILVVFNLLFPEDPKKQKIEAPLVFDNKIRPMRLNKAFYDGADKKLKTREKFREELKRKVMKIKDETLGRRWKSRVLDFAEKGHRIEEAILAMMNLFSPFFLHPEDYSPSKSCCFGREIKQIMMTILPLPFDEVLLTQQRNGDILNILYLTVPSSLVIDGKPGIAIFGVIILYLLENILFQEPFPDDEIMCRHEREPFETEDILKTAMGKIDKEKNPMDVLNVPVKDPKMAKKWMEEFIFGRSGTFIDMDDFELEFNQLVFKLHTPDFAVISLGFKLHLITMPDSKIPSTNMLKKAVRDIIYSDEFSFPIPQKECLLFDKERLGRTLGHLIYQMMFEGHRRMGEFMRESLARCDDSRIKNLLKKPDSYLGILFFVLLDMFLLTGQNGSGEDGSLYHDIMFPNMDRSIDHNQLRVNAATMSPRHIASCMRKMFSLNRQNHSLVAENIRDIMYQTFRYVLPELQKYSESDLIHLEDKQLAKILQNFIDKGVAMGEDLGIVVRSILKSSVDVHHVFSNSIPSVDTYWSSFVFVVIKRLIFDRDIMVNL</sequence>
<proteinExistence type="predicted"/>
<feature type="compositionally biased region" description="Basic and acidic residues" evidence="1">
    <location>
        <begin position="124"/>
        <end position="136"/>
    </location>
</feature>
<dbReference type="Proteomes" id="UP000095284">
    <property type="component" value="Unplaced"/>
</dbReference>
<accession>A0A1I7RLL6</accession>
<dbReference type="WBParaSite" id="BXY_0160100.1">
    <property type="protein sequence ID" value="BXY_0160100.1"/>
    <property type="gene ID" value="BXY_0160100"/>
</dbReference>
<organism evidence="2 3">
    <name type="scientific">Bursaphelenchus xylophilus</name>
    <name type="common">Pinewood nematode worm</name>
    <name type="synonym">Aphelenchoides xylophilus</name>
    <dbReference type="NCBI Taxonomy" id="6326"/>
    <lineage>
        <taxon>Eukaryota</taxon>
        <taxon>Metazoa</taxon>
        <taxon>Ecdysozoa</taxon>
        <taxon>Nematoda</taxon>
        <taxon>Chromadorea</taxon>
        <taxon>Rhabditida</taxon>
        <taxon>Tylenchina</taxon>
        <taxon>Tylenchomorpha</taxon>
        <taxon>Aphelenchoidea</taxon>
        <taxon>Aphelenchoididae</taxon>
        <taxon>Bursaphelenchus</taxon>
    </lineage>
</organism>
<evidence type="ECO:0000256" key="1">
    <source>
        <dbReference type="SAM" id="MobiDB-lite"/>
    </source>
</evidence>